<evidence type="ECO:0000259" key="7">
    <source>
        <dbReference type="Pfam" id="PF01593"/>
    </source>
</evidence>
<comment type="pathway">
    <text evidence="1">Plant hormone metabolism; auxin biosynthesis.</text>
</comment>
<dbReference type="EMBL" id="CP031188">
    <property type="protein sequence ID" value="AXG74392.1"/>
    <property type="molecule type" value="Genomic_DNA"/>
</dbReference>
<protein>
    <recommendedName>
        <fullName evidence="4">Tryptophan 2-monooxygenase</fullName>
        <ecNumber evidence="3">1.13.12.3</ecNumber>
    </recommendedName>
</protein>
<dbReference type="GO" id="GO:0050361">
    <property type="term" value="F:tryptophan 2-monooxygenase activity"/>
    <property type="evidence" value="ECO:0007669"/>
    <property type="project" value="UniProtKB-EC"/>
</dbReference>
<dbReference type="InterPro" id="IPR050281">
    <property type="entry name" value="Flavin_monoamine_oxidase"/>
</dbReference>
<dbReference type="EC" id="1.13.12.3" evidence="3"/>
<sequence length="1254" mass="141061">MLPLLKTFRRLGEANHNGIVNGQVAQLIPSAMVDTPVMDYQAWLNASGKKLADLSNVSKDEKIAIIGAGMSGLIIGFELLRAGFTNFKIYEATDRVGGRFYSHKFPNDDNNYAELGAMRFPPSENCLFWYIKYLQENPDKYPNKIELSPDFPDPGLVPTLVLYNGVQYNIMPGQELPEVFRDINESWNGFITTEEPIYLPNGVQLDPPKLIMEWLNIDNADTYDPVRAQNAWQGYVNYFKDKSFIEGIIDVFCQPFAPKTYNTQTEQWGDSYQWKYPQDIEKFGTIGTGIGGQYPLFDISFICLLRFTLNKLEENHALIVTGTDSVADALADFDFNGKKVRDFVELNTPIQHIIPQDDGKKLTLKSNSGNEVASDINHLVMATTHRSAEISMHIDSLWSSKDKAMAETLLPMAKRQAVTNLHIAQSSKFFLKIKPWWQGEANKDRVRCITTDTAMANFYTLDYNEKDEEAICLLNYVWEDFSEKAEALGELDERYQRFLADLKALENIDYILEVMPENVTEENAVMIDWQLKKYYNGAFALTQATQEDYLSKLYYNFMNVSTQKVAKMYFAGDSYSWVGGWVEGALQTGLNSFAAIVESIKGAELTSPKENPFNNMNPKAIVYDNPSSIGTVMSFGPYGGSSVHTNYFQETIKQGDTFKVYWDLACVRGVEINNKLYGSKGRDSKTVDLSEPISICEVYVGHDKDYDSPIVRSFKLNDTLFGVEPKVDDLRYSIPFSNPVQITSVMGLTGSVVDRIGFSFEVIENSEQPEKMQKMSKSHYIKSNGIALLMLLSFMLLSLISCKGDKDKMSTEIAEKNMAGITPVEFPDNLGIPNFSFPEDSTKIYTWLDNKDVTSITNHAWGIWAGLTTKTNQMYEGDSLYVFETWFGVKELAEMTAFGNKQGGCNQIKYERTSLSVPEQFVHAQLFANAAVVDTTFQIFETVSYNPGAACFATQNLIFNQSELNKYQPSEGDIGRIPDFPANAITTKPTYFAGKPDENGLIRVPTWPGTPVPAKKFKYDTWNTYVYADINNSQPKNKVLVPVTGSNPTKEQIKAATCNVNDFINYKLDKVAALYLNQHQDQESHDFKVGDLILLVGMHVATKEISNWTWQTYFWSYNPNNPFAPSSTTEAALRPTQIKGAAANYSVSSAYAMVWPNQPINGGTDKGAEPIISFNPYLEAGFGPNVFGLKNNFKPEFEYGVQTNCMSCHALAVASDRGVYSTDQYISMNNDTIFANEIQLDFAWSIQGNINKDK</sequence>
<dbReference type="GO" id="GO:0009851">
    <property type="term" value="P:auxin biosynthetic process"/>
    <property type="evidence" value="ECO:0007669"/>
    <property type="project" value="UniProtKB-KW"/>
</dbReference>
<organism evidence="8 9">
    <name type="scientific">Flavobacterium arcticum</name>
    <dbReference type="NCBI Taxonomy" id="1784713"/>
    <lineage>
        <taxon>Bacteria</taxon>
        <taxon>Pseudomonadati</taxon>
        <taxon>Bacteroidota</taxon>
        <taxon>Flavobacteriia</taxon>
        <taxon>Flavobacteriales</taxon>
        <taxon>Flavobacteriaceae</taxon>
        <taxon>Flavobacterium</taxon>
    </lineage>
</organism>
<evidence type="ECO:0000313" key="9">
    <source>
        <dbReference type="Proteomes" id="UP000253951"/>
    </source>
</evidence>
<dbReference type="KEGG" id="fat:DVK85_09165"/>
<dbReference type="Proteomes" id="UP000253951">
    <property type="component" value="Chromosome"/>
</dbReference>
<evidence type="ECO:0000256" key="2">
    <source>
        <dbReference type="ARBA" id="ARBA00005833"/>
    </source>
</evidence>
<dbReference type="PANTHER" id="PTHR10742:SF342">
    <property type="entry name" value="AMINE OXIDASE"/>
    <property type="match status" value="1"/>
</dbReference>
<dbReference type="InterPro" id="IPR002937">
    <property type="entry name" value="Amino_oxidase"/>
</dbReference>
<evidence type="ECO:0000256" key="5">
    <source>
        <dbReference type="ARBA" id="ARBA00023070"/>
    </source>
</evidence>
<feature type="domain" description="Amine oxidase" evidence="7">
    <location>
        <begin position="70"/>
        <end position="592"/>
    </location>
</feature>
<dbReference type="SUPFAM" id="SSF54373">
    <property type="entry name" value="FAD-linked reductases, C-terminal domain"/>
    <property type="match status" value="1"/>
</dbReference>
<dbReference type="GO" id="GO:0001716">
    <property type="term" value="F:L-amino-acid oxidase activity"/>
    <property type="evidence" value="ECO:0007669"/>
    <property type="project" value="TreeGrafter"/>
</dbReference>
<gene>
    <name evidence="8" type="ORF">DVK85_09165</name>
</gene>
<reference evidence="8 9" key="1">
    <citation type="submission" date="2018-07" db="EMBL/GenBank/DDBJ databases">
        <title>Complete genome sequence of Flavobacterium arcticum type strain SM1502T.</title>
        <authorList>
            <person name="Li Y."/>
            <person name="Li D.-D."/>
        </authorList>
    </citation>
    <scope>NUCLEOTIDE SEQUENCE [LARGE SCALE GENOMIC DNA]</scope>
    <source>
        <strain evidence="8 9">SM1502</strain>
    </source>
</reference>
<evidence type="ECO:0000256" key="6">
    <source>
        <dbReference type="ARBA" id="ARBA00047321"/>
    </source>
</evidence>
<proteinExistence type="inferred from homology"/>
<dbReference type="Gene3D" id="3.50.50.60">
    <property type="entry name" value="FAD/NAD(P)-binding domain"/>
    <property type="match status" value="1"/>
</dbReference>
<dbReference type="GO" id="GO:0009063">
    <property type="term" value="P:amino acid catabolic process"/>
    <property type="evidence" value="ECO:0007669"/>
    <property type="project" value="TreeGrafter"/>
</dbReference>
<name>A0A345HCT2_9FLAO</name>
<keyword evidence="9" id="KW-1185">Reference proteome</keyword>
<dbReference type="PANTHER" id="PTHR10742">
    <property type="entry name" value="FLAVIN MONOAMINE OXIDASE"/>
    <property type="match status" value="1"/>
</dbReference>
<accession>A0A345HCT2</accession>
<dbReference type="Pfam" id="PF01593">
    <property type="entry name" value="Amino_oxidase"/>
    <property type="match status" value="1"/>
</dbReference>
<dbReference type="AlphaFoldDB" id="A0A345HCT2"/>
<dbReference type="OrthoDB" id="280897at2"/>
<dbReference type="RefSeq" id="WP_114678150.1">
    <property type="nucleotide sequence ID" value="NZ_CP031188.1"/>
</dbReference>
<dbReference type="Gene3D" id="1.10.405.40">
    <property type="match status" value="1"/>
</dbReference>
<keyword evidence="5" id="KW-0073">Auxin biosynthesis</keyword>
<evidence type="ECO:0000256" key="3">
    <source>
        <dbReference type="ARBA" id="ARBA00012535"/>
    </source>
</evidence>
<evidence type="ECO:0000256" key="4">
    <source>
        <dbReference type="ARBA" id="ARBA00017871"/>
    </source>
</evidence>
<comment type="similarity">
    <text evidence="2">Belongs to the tryptophan 2-monooxygenase family.</text>
</comment>
<evidence type="ECO:0000313" key="8">
    <source>
        <dbReference type="EMBL" id="AXG74392.1"/>
    </source>
</evidence>
<dbReference type="Gene3D" id="3.90.660.10">
    <property type="match status" value="1"/>
</dbReference>
<comment type="catalytic activity">
    <reaction evidence="6">
        <text>L-tryptophan + O2 = indole-3-acetamide + CO2 + H2O</text>
        <dbReference type="Rhea" id="RHEA:16165"/>
        <dbReference type="ChEBI" id="CHEBI:15377"/>
        <dbReference type="ChEBI" id="CHEBI:15379"/>
        <dbReference type="ChEBI" id="CHEBI:16031"/>
        <dbReference type="ChEBI" id="CHEBI:16526"/>
        <dbReference type="ChEBI" id="CHEBI:57912"/>
        <dbReference type="EC" id="1.13.12.3"/>
    </reaction>
</comment>
<dbReference type="SUPFAM" id="SSF51905">
    <property type="entry name" value="FAD/NAD(P)-binding domain"/>
    <property type="match status" value="1"/>
</dbReference>
<evidence type="ECO:0000256" key="1">
    <source>
        <dbReference type="ARBA" id="ARBA00004814"/>
    </source>
</evidence>
<dbReference type="InterPro" id="IPR036188">
    <property type="entry name" value="FAD/NAD-bd_sf"/>
</dbReference>